<evidence type="ECO:0000256" key="7">
    <source>
        <dbReference type="ARBA" id="ARBA00023098"/>
    </source>
</evidence>
<evidence type="ECO:0000256" key="9">
    <source>
        <dbReference type="ARBA" id="ARBA00023329"/>
    </source>
</evidence>
<evidence type="ECO:0000256" key="1">
    <source>
        <dbReference type="ARBA" id="ARBA00004146"/>
    </source>
</evidence>
<dbReference type="SMART" id="SM00324">
    <property type="entry name" value="RhoGAP"/>
    <property type="match status" value="1"/>
</dbReference>
<dbReference type="GO" id="GO:0031901">
    <property type="term" value="C:early endosome membrane"/>
    <property type="evidence" value="ECO:0007669"/>
    <property type="project" value="UniProtKB-SubCell"/>
</dbReference>
<dbReference type="InterPro" id="IPR048869">
    <property type="entry name" value="OCRL-1_2_ASH"/>
</dbReference>
<dbReference type="GO" id="GO:0007165">
    <property type="term" value="P:signal transduction"/>
    <property type="evidence" value="ECO:0007669"/>
    <property type="project" value="InterPro"/>
</dbReference>
<keyword evidence="5" id="KW-0967">Endosome</keyword>
<dbReference type="Gene3D" id="1.10.555.10">
    <property type="entry name" value="Rho GTPase activation protein"/>
    <property type="match status" value="1"/>
</dbReference>
<keyword evidence="8" id="KW-0472">Membrane</keyword>
<feature type="region of interest" description="Disordered" evidence="10">
    <location>
        <begin position="221"/>
        <end position="248"/>
    </location>
</feature>
<dbReference type="OrthoDB" id="7862313at2759"/>
<dbReference type="FunFam" id="2.60.40.10:FF:000132">
    <property type="entry name" value="Inositol polyphosphate 5-phosphatase OCRL-1 isoform b"/>
    <property type="match status" value="1"/>
</dbReference>
<dbReference type="InterPro" id="IPR031896">
    <property type="entry name" value="INPP5B_PH_dom"/>
</dbReference>
<evidence type="ECO:0000256" key="5">
    <source>
        <dbReference type="ARBA" id="ARBA00022753"/>
    </source>
</evidence>
<dbReference type="Pfam" id="PF16776">
    <property type="entry name" value="INPP5B_PH"/>
    <property type="match status" value="1"/>
</dbReference>
<dbReference type="Pfam" id="PF22669">
    <property type="entry name" value="Exo_endo_phos2"/>
    <property type="match status" value="1"/>
</dbReference>
<keyword evidence="6" id="KW-0378">Hydrolase</keyword>
<dbReference type="GO" id="GO:0046856">
    <property type="term" value="P:phosphatidylinositol dephosphorylation"/>
    <property type="evidence" value="ECO:0007669"/>
    <property type="project" value="InterPro"/>
</dbReference>
<dbReference type="SUPFAM" id="SSF56219">
    <property type="entry name" value="DNase I-like"/>
    <property type="match status" value="1"/>
</dbReference>
<dbReference type="GO" id="GO:0030670">
    <property type="term" value="C:phagocytic vesicle membrane"/>
    <property type="evidence" value="ECO:0007669"/>
    <property type="project" value="UniProtKB-SubCell"/>
</dbReference>
<dbReference type="GO" id="GO:0052745">
    <property type="term" value="F:inositol phosphate phosphatase activity"/>
    <property type="evidence" value="ECO:0007669"/>
    <property type="project" value="InterPro"/>
</dbReference>
<dbReference type="InterPro" id="IPR008936">
    <property type="entry name" value="Rho_GTPase_activation_prot"/>
</dbReference>
<dbReference type="OMA" id="WLGCSER"/>
<evidence type="ECO:0000256" key="4">
    <source>
        <dbReference type="ARBA" id="ARBA00013044"/>
    </source>
</evidence>
<dbReference type="RefSeq" id="XP_018021209.1">
    <property type="nucleotide sequence ID" value="XM_018165720.2"/>
</dbReference>
<gene>
    <name evidence="13" type="primary">LOC108677496</name>
</gene>
<evidence type="ECO:0000259" key="11">
    <source>
        <dbReference type="PROSITE" id="PS50238"/>
    </source>
</evidence>
<sequence length="940" mass="103834">MFHVPVMDLEELVKHKLLPGHKLIAAVQAGLVQEFVKRDRALALIEGFEAADVSAHLDIIAANKRSGAVPAVEVERAVLVLCSTAEFLPSSPSQFFIESVLPIDARFKYTIDGLEISHRSYALTDGNQSAILLSLSSSRHQLLFEMTFSQKTNIFVSEVMKAAEGVSKRKAPTPEFTWLKPYLNNSASSGSSKPSAAGDHNQNSQQIFTIEGGSPCLVADLIGMSPEGADGGSQTVNSDGGAGGDNFIETGRDVVANRASPSHKGGLGGSLAAEDEADLLRVKDITLDNFALNQSTFYKPAVMPVLAGARESHVQHMMAQRQGSYTHALPLTVFVGTWNVNGVPPSIGLIEWLAVDPEPPDVYALGFQELDLATEAYIFQASNREPEWRAAVLSSLHPAARYVEVKLVRLVGMLLMVLVQEKHAKHVSRVQACTVPTGIMNMLGNKGGVSVSLELYNTSVCFVNCHLAAHVEEYERRNEDYDCICEKTVFVGPSGLQRYIRDHSHIYFFGDMNYRISASPEVNIRKLASAGQYETLLKLDQLNQQRRIGRVFKGYSEGPINFQPTFKYDKDTDSWDSSEKQRQPAWCDRILWAGEGIEQRIYRVHMALKISDHKPVSASFSSQVKVIDQAKYRRVHEEVMKQLDKMENEFLPSVSLSKSEVVLSPVHFLELQSETITISNTGQFPVQFSFIKKLNDEECCKPWLKIHPKSAFIPPGGDCVVRLDVKVDKSSAWVLASGAEQLYDILVLHLDGGKDYFITITGDYVRSCFGSSINALVHLNKPFCEVPVAQLIDLESSAPQKTLELPYAIPKELWYLVDHLHSHALSTEGLFTRPGLSKELCEIRAALDAGMPSRELGVSVHSIAQALLVFLEALPEPVVPCSLYPAALRAAAEGYLPAKQVVSQMPDYHRNVFTYLMAFLNELLVHRHENKLDASTLGSL</sequence>
<dbReference type="FunFam" id="1.10.555.10:FF:000012">
    <property type="entry name" value="Putative inositol polyphosphate 5-phosphatase OCRL-1"/>
    <property type="match status" value="1"/>
</dbReference>
<proteinExistence type="inferred from homology"/>
<dbReference type="InterPro" id="IPR046985">
    <property type="entry name" value="IP5"/>
</dbReference>
<dbReference type="GO" id="GO:0004439">
    <property type="term" value="F:phosphatidylinositol-4,5-bisphosphate 5-phosphatase activity"/>
    <property type="evidence" value="ECO:0007669"/>
    <property type="project" value="UniProtKB-EC"/>
</dbReference>
<evidence type="ECO:0000256" key="6">
    <source>
        <dbReference type="ARBA" id="ARBA00022801"/>
    </source>
</evidence>
<dbReference type="Gene3D" id="2.30.29.110">
    <property type="match status" value="1"/>
</dbReference>
<dbReference type="SMART" id="SM00128">
    <property type="entry name" value="IPPc"/>
    <property type="match status" value="1"/>
</dbReference>
<keyword evidence="9" id="KW-0968">Cytoplasmic vesicle</keyword>
<dbReference type="InterPro" id="IPR037793">
    <property type="entry name" value="OCRL1/INPP5B_INPP5c"/>
</dbReference>
<dbReference type="PANTHER" id="PTHR11200:SF300">
    <property type="entry name" value="TYPE II INOSITOL 1,4,5-TRISPHOSPHATE 5-PHOSPHATASE"/>
    <property type="match status" value="1"/>
</dbReference>
<dbReference type="AlphaFoldDB" id="A0A8B7P4Z3"/>
<dbReference type="CTD" id="4952"/>
<organism evidence="12 13">
    <name type="scientific">Hyalella azteca</name>
    <name type="common">Amphipod</name>
    <dbReference type="NCBI Taxonomy" id="294128"/>
    <lineage>
        <taxon>Eukaryota</taxon>
        <taxon>Metazoa</taxon>
        <taxon>Ecdysozoa</taxon>
        <taxon>Arthropoda</taxon>
        <taxon>Crustacea</taxon>
        <taxon>Multicrustacea</taxon>
        <taxon>Malacostraca</taxon>
        <taxon>Eumalacostraca</taxon>
        <taxon>Peracarida</taxon>
        <taxon>Amphipoda</taxon>
        <taxon>Senticaudata</taxon>
        <taxon>Talitrida</taxon>
        <taxon>Talitroidea</taxon>
        <taxon>Hyalellidae</taxon>
        <taxon>Hyalella</taxon>
    </lineage>
</organism>
<evidence type="ECO:0000313" key="12">
    <source>
        <dbReference type="Proteomes" id="UP000694843"/>
    </source>
</evidence>
<comment type="subcellular location">
    <subcellularLocation>
        <location evidence="2">Cytoplasmic vesicle</location>
        <location evidence="2">Phagosome membrane</location>
    </subcellularLocation>
    <subcellularLocation>
        <location evidence="1">Early endosome membrane</location>
    </subcellularLocation>
</comment>
<dbReference type="InterPro" id="IPR000300">
    <property type="entry name" value="IPPc"/>
</dbReference>
<dbReference type="SUPFAM" id="SSF48350">
    <property type="entry name" value="GTPase activation domain, GAP"/>
    <property type="match status" value="1"/>
</dbReference>
<dbReference type="Gene3D" id="2.60.40.10">
    <property type="entry name" value="Immunoglobulins"/>
    <property type="match status" value="1"/>
</dbReference>
<dbReference type="FunFam" id="3.60.10.10:FF:000004">
    <property type="entry name" value="Type II inositol 1,4,5-trisphosphate 5-phosphatase"/>
    <property type="match status" value="1"/>
</dbReference>
<dbReference type="EC" id="3.1.3.36" evidence="4"/>
<dbReference type="CDD" id="cd09093">
    <property type="entry name" value="INPP5c_INPP5B"/>
    <property type="match status" value="1"/>
</dbReference>
<dbReference type="Pfam" id="PF21310">
    <property type="entry name" value="OCRL-like_ASH"/>
    <property type="match status" value="1"/>
</dbReference>
<dbReference type="Pfam" id="PF00620">
    <property type="entry name" value="RhoGAP"/>
    <property type="match status" value="1"/>
</dbReference>
<dbReference type="InterPro" id="IPR000198">
    <property type="entry name" value="RhoGAP_dom"/>
</dbReference>
<comment type="similarity">
    <text evidence="3">Belongs to the inositol 1,4,5-trisphosphate 5-phosphatase type II family.</text>
</comment>
<keyword evidence="7" id="KW-0443">Lipid metabolism</keyword>
<evidence type="ECO:0000313" key="13">
    <source>
        <dbReference type="RefSeq" id="XP_018021209.1"/>
    </source>
</evidence>
<protein>
    <recommendedName>
        <fullName evidence="4">phosphoinositide 5-phosphatase</fullName>
        <ecNumber evidence="4">3.1.3.36</ecNumber>
    </recommendedName>
</protein>
<dbReference type="Proteomes" id="UP000694843">
    <property type="component" value="Unplaced"/>
</dbReference>
<dbReference type="InterPro" id="IPR036691">
    <property type="entry name" value="Endo/exonu/phosph_ase_sf"/>
</dbReference>
<dbReference type="CDD" id="cd04380">
    <property type="entry name" value="RhoGAP_OCRL1"/>
    <property type="match status" value="1"/>
</dbReference>
<dbReference type="InterPro" id="IPR013783">
    <property type="entry name" value="Ig-like_fold"/>
</dbReference>
<dbReference type="KEGG" id="hazt:108677496"/>
<dbReference type="Gene3D" id="3.60.10.10">
    <property type="entry name" value="Endonuclease/exonuclease/phosphatase"/>
    <property type="match status" value="1"/>
</dbReference>
<keyword evidence="12" id="KW-1185">Reference proteome</keyword>
<dbReference type="GeneID" id="108677496"/>
<dbReference type="InterPro" id="IPR047078">
    <property type="entry name" value="RhoGAP_OCRL1"/>
</dbReference>
<evidence type="ECO:0000256" key="3">
    <source>
        <dbReference type="ARBA" id="ARBA00005910"/>
    </source>
</evidence>
<evidence type="ECO:0000256" key="10">
    <source>
        <dbReference type="SAM" id="MobiDB-lite"/>
    </source>
</evidence>
<reference evidence="13" key="1">
    <citation type="submission" date="2025-08" db="UniProtKB">
        <authorList>
            <consortium name="RefSeq"/>
        </authorList>
    </citation>
    <scope>IDENTIFICATION</scope>
    <source>
        <tissue evidence="13">Whole organism</tissue>
    </source>
</reference>
<evidence type="ECO:0000256" key="2">
    <source>
        <dbReference type="ARBA" id="ARBA00004580"/>
    </source>
</evidence>
<feature type="domain" description="Rho-GAP" evidence="11">
    <location>
        <begin position="792"/>
        <end position="940"/>
    </location>
</feature>
<name>A0A8B7P4Z3_HYAAZ</name>
<accession>A0A8B7P4Z3</accession>
<evidence type="ECO:0000256" key="8">
    <source>
        <dbReference type="ARBA" id="ARBA00023136"/>
    </source>
</evidence>
<dbReference type="PANTHER" id="PTHR11200">
    <property type="entry name" value="INOSITOL 5-PHOSPHATASE"/>
    <property type="match status" value="1"/>
</dbReference>
<dbReference type="PROSITE" id="PS50238">
    <property type="entry name" value="RHOGAP"/>
    <property type="match status" value="1"/>
</dbReference>